<dbReference type="InterPro" id="IPR036719">
    <property type="entry name" value="Neuro-gated_channel_TM_sf"/>
</dbReference>
<evidence type="ECO:0000256" key="7">
    <source>
        <dbReference type="ARBA" id="ARBA00023065"/>
    </source>
</evidence>
<evidence type="ECO:0000256" key="2">
    <source>
        <dbReference type="ARBA" id="ARBA00022448"/>
    </source>
</evidence>
<dbReference type="InterPro" id="IPR036734">
    <property type="entry name" value="Neur_chan_lig-bd_sf"/>
</dbReference>
<keyword evidence="13 15" id="KW-0407">Ion channel</keyword>
<keyword evidence="12" id="KW-1071">Ligand-gated ion channel</keyword>
<feature type="domain" description="Neurotransmitter-gated ion-channel ligand-binding" evidence="17">
    <location>
        <begin position="90"/>
        <end position="300"/>
    </location>
</feature>
<feature type="compositionally biased region" description="Gly residues" evidence="16">
    <location>
        <begin position="504"/>
        <end position="528"/>
    </location>
</feature>
<feature type="non-terminal residue" evidence="19">
    <location>
        <position position="572"/>
    </location>
</feature>
<accession>A0AA36EWZ8</accession>
<dbReference type="SUPFAM" id="SSF90112">
    <property type="entry name" value="Neurotransmitter-gated ion-channel transmembrane pore"/>
    <property type="match status" value="1"/>
</dbReference>
<feature type="transmembrane region" description="Helical" evidence="15">
    <location>
        <begin position="331"/>
        <end position="350"/>
    </location>
</feature>
<keyword evidence="6" id="KW-0770">Synapse</keyword>
<evidence type="ECO:0000256" key="16">
    <source>
        <dbReference type="SAM" id="MobiDB-lite"/>
    </source>
</evidence>
<comment type="caution">
    <text evidence="15">Lacks conserved residue(s) required for the propagation of feature annotation.</text>
</comment>
<keyword evidence="9" id="KW-1015">Disulfide bond</keyword>
<evidence type="ECO:0000256" key="5">
    <source>
        <dbReference type="ARBA" id="ARBA00022989"/>
    </source>
</evidence>
<reference evidence="19" key="1">
    <citation type="submission" date="2023-08" db="EMBL/GenBank/DDBJ databases">
        <authorList>
            <person name="Alioto T."/>
            <person name="Alioto T."/>
            <person name="Gomez Garrido J."/>
        </authorList>
    </citation>
    <scope>NUCLEOTIDE SEQUENCE</scope>
</reference>
<evidence type="ECO:0000256" key="1">
    <source>
        <dbReference type="ARBA" id="ARBA00009237"/>
    </source>
</evidence>
<feature type="domain" description="Neurotransmitter-gated ion-channel transmembrane" evidence="18">
    <location>
        <begin position="308"/>
        <end position="443"/>
    </location>
</feature>
<comment type="similarity">
    <text evidence="1">Belongs to the ligand-gated ion channel (TC 1.A.9) family. Acetylcholine receptor (TC 1.A.9.1) subfamily.</text>
</comment>
<dbReference type="GO" id="GO:0004888">
    <property type="term" value="F:transmembrane signaling receptor activity"/>
    <property type="evidence" value="ECO:0007669"/>
    <property type="project" value="InterPro"/>
</dbReference>
<dbReference type="Gene3D" id="1.20.58.390">
    <property type="entry name" value="Neurotransmitter-gated ion-channel transmembrane domain"/>
    <property type="match status" value="1"/>
</dbReference>
<evidence type="ECO:0000256" key="10">
    <source>
        <dbReference type="ARBA" id="ARBA00023170"/>
    </source>
</evidence>
<name>A0AA36EWZ8_OCTVU</name>
<dbReference type="FunFam" id="2.70.170.10:FF:000016">
    <property type="entry name" value="Nicotinic acetylcholine receptor subunit"/>
    <property type="match status" value="1"/>
</dbReference>
<dbReference type="InterPro" id="IPR006029">
    <property type="entry name" value="Neurotrans-gated_channel_TM"/>
</dbReference>
<dbReference type="PRINTS" id="PR00252">
    <property type="entry name" value="NRIONCHANNEL"/>
</dbReference>
<feature type="compositionally biased region" description="Basic residues" evidence="16">
    <location>
        <begin position="529"/>
        <end position="554"/>
    </location>
</feature>
<dbReference type="PRINTS" id="PR00254">
    <property type="entry name" value="NICOTINICR"/>
</dbReference>
<dbReference type="GO" id="GO:0022848">
    <property type="term" value="F:acetylcholine-gated monoatomic cation-selective channel activity"/>
    <property type="evidence" value="ECO:0007669"/>
    <property type="project" value="InterPro"/>
</dbReference>
<keyword evidence="4 15" id="KW-0812">Transmembrane</keyword>
<comment type="subcellular location">
    <subcellularLocation>
        <location evidence="14">Synaptic cell membrane</location>
        <topology evidence="14">Multi-pass membrane protein</topology>
    </subcellularLocation>
</comment>
<feature type="transmembrane region" description="Helical" evidence="15">
    <location>
        <begin position="362"/>
        <end position="390"/>
    </location>
</feature>
<keyword evidence="11" id="KW-0325">Glycoprotein</keyword>
<keyword evidence="8 15" id="KW-0472">Membrane</keyword>
<dbReference type="EMBL" id="OX597814">
    <property type="protein sequence ID" value="CAI9716419.1"/>
    <property type="molecule type" value="Genomic_DNA"/>
</dbReference>
<dbReference type="CDD" id="cd19051">
    <property type="entry name" value="LGIC_TM_cation"/>
    <property type="match status" value="1"/>
</dbReference>
<evidence type="ECO:0000256" key="9">
    <source>
        <dbReference type="ARBA" id="ARBA00023157"/>
    </source>
</evidence>
<evidence type="ECO:0000256" key="12">
    <source>
        <dbReference type="ARBA" id="ARBA00023286"/>
    </source>
</evidence>
<dbReference type="InterPro" id="IPR002394">
    <property type="entry name" value="Nicotinic_acetylcholine_rcpt"/>
</dbReference>
<dbReference type="InterPro" id="IPR006201">
    <property type="entry name" value="Neur_channel"/>
</dbReference>
<gene>
    <name evidence="19" type="ORF">OCTVUL_1B009355</name>
</gene>
<evidence type="ECO:0000256" key="8">
    <source>
        <dbReference type="ARBA" id="ARBA00023136"/>
    </source>
</evidence>
<evidence type="ECO:0000256" key="4">
    <source>
        <dbReference type="ARBA" id="ARBA00022692"/>
    </source>
</evidence>
<dbReference type="CDD" id="cd19033">
    <property type="entry name" value="LGIC_ECD_nAChR_proto-like"/>
    <property type="match status" value="1"/>
</dbReference>
<dbReference type="PANTHER" id="PTHR18945">
    <property type="entry name" value="NEUROTRANSMITTER GATED ION CHANNEL"/>
    <property type="match status" value="1"/>
</dbReference>
<protein>
    <submittedName>
        <fullName evidence="19">Neuronal acetylcholine receptor subunit beta-3-like isoform X2</fullName>
    </submittedName>
</protein>
<dbReference type="InterPro" id="IPR006202">
    <property type="entry name" value="Neur_chan_lig-bd"/>
</dbReference>
<evidence type="ECO:0000256" key="13">
    <source>
        <dbReference type="ARBA" id="ARBA00023303"/>
    </source>
</evidence>
<dbReference type="InterPro" id="IPR038050">
    <property type="entry name" value="Neuro_actylchol_rec"/>
</dbReference>
<dbReference type="PROSITE" id="PS00236">
    <property type="entry name" value="NEUROTR_ION_CHANNEL"/>
    <property type="match status" value="1"/>
</dbReference>
<dbReference type="SUPFAM" id="SSF63712">
    <property type="entry name" value="Nicotinic receptor ligand binding domain-like"/>
    <property type="match status" value="1"/>
</dbReference>
<organism evidence="19 20">
    <name type="scientific">Octopus vulgaris</name>
    <name type="common">Common octopus</name>
    <dbReference type="NCBI Taxonomy" id="6645"/>
    <lineage>
        <taxon>Eukaryota</taxon>
        <taxon>Metazoa</taxon>
        <taxon>Spiralia</taxon>
        <taxon>Lophotrochozoa</taxon>
        <taxon>Mollusca</taxon>
        <taxon>Cephalopoda</taxon>
        <taxon>Coleoidea</taxon>
        <taxon>Octopodiformes</taxon>
        <taxon>Octopoda</taxon>
        <taxon>Incirrata</taxon>
        <taxon>Octopodidae</taxon>
        <taxon>Octopus</taxon>
    </lineage>
</organism>
<feature type="compositionally biased region" description="Polar residues" evidence="16">
    <location>
        <begin position="423"/>
        <end position="442"/>
    </location>
</feature>
<keyword evidence="2 15" id="KW-0813">Transport</keyword>
<dbReference type="Gene3D" id="2.70.170.10">
    <property type="entry name" value="Neurotransmitter-gated ion-channel ligand-binding domain"/>
    <property type="match status" value="1"/>
</dbReference>
<keyword evidence="5 15" id="KW-1133">Transmembrane helix</keyword>
<dbReference type="Proteomes" id="UP001162480">
    <property type="component" value="Chromosome 1"/>
</dbReference>
<feature type="region of interest" description="Disordered" evidence="16">
    <location>
        <begin position="423"/>
        <end position="446"/>
    </location>
</feature>
<keyword evidence="3" id="KW-1003">Cell membrane</keyword>
<evidence type="ECO:0000313" key="19">
    <source>
        <dbReference type="EMBL" id="CAI9716419.1"/>
    </source>
</evidence>
<keyword evidence="10" id="KW-0675">Receptor</keyword>
<evidence type="ECO:0000256" key="11">
    <source>
        <dbReference type="ARBA" id="ARBA00023180"/>
    </source>
</evidence>
<keyword evidence="20" id="KW-1185">Reference proteome</keyword>
<evidence type="ECO:0000256" key="15">
    <source>
        <dbReference type="RuleBase" id="RU000687"/>
    </source>
</evidence>
<evidence type="ECO:0000259" key="17">
    <source>
        <dbReference type="Pfam" id="PF02931"/>
    </source>
</evidence>
<keyword evidence="7 15" id="KW-0406">Ion transport</keyword>
<dbReference type="Pfam" id="PF02931">
    <property type="entry name" value="Neur_chan_LBD"/>
    <property type="match status" value="1"/>
</dbReference>
<feature type="region of interest" description="Disordered" evidence="16">
    <location>
        <begin position="467"/>
        <end position="572"/>
    </location>
</feature>
<sequence length="572" mass="63563">SKKNWLNAQSDRTTKRASYEISPCDGRDFSKCLLKIRIIAGFVTSKFIMVTMQDFVRVCVAVTLIHALLVCALGEYPSYEGLPPIEIPDEKKIIRDLLLLYEKRGIDGRPVRNSSMPVSVKFSIQLIQIMDLDEKNQILKLSVWDRYAWKDEFLVWDPAQYGGVTNVRIHQDKVWKPDFKLYNYADERTEEHREALVVVKSTGAIVWMPQVIYKSSCAIDISHFPFDEQECVLKFGSWTYDGNKLDVNFLDNLTKIDLSEYMPSNAWEIIEAPARRNVQYYTCCPEPYLDLTFTLKVRRRSAFYNYLLILPCILLSTLTLVLFWIPPESPAKMALGINIFVAFFLLLVILESSLPSASTVPLLGIYYCFNMVIITLSSFLNVLVVNMAFYGPRGEVPQFLKTLAFEIFARIFFMNRLVGNVTESDTQTKTSSENPSRTTANGNHFVGVDSETNWLADGWREAHEASKSIISGGPGGHSHMPGSCGRALHHRGGHGPGIYHTGGSSSGGRSHGSGGVYQGAGCASGGHAHGGHAHGSHAHTPSHTHAGGHGHTHSHGGGGRLKITAGVTPDYF</sequence>
<dbReference type="GO" id="GO:0045211">
    <property type="term" value="C:postsynaptic membrane"/>
    <property type="evidence" value="ECO:0007669"/>
    <property type="project" value="InterPro"/>
</dbReference>
<evidence type="ECO:0000256" key="3">
    <source>
        <dbReference type="ARBA" id="ARBA00022475"/>
    </source>
</evidence>
<feature type="compositionally biased region" description="Low complexity" evidence="16">
    <location>
        <begin position="467"/>
        <end position="483"/>
    </location>
</feature>
<evidence type="ECO:0000256" key="6">
    <source>
        <dbReference type="ARBA" id="ARBA00023018"/>
    </source>
</evidence>
<feature type="transmembrane region" description="Helical" evidence="15">
    <location>
        <begin position="303"/>
        <end position="325"/>
    </location>
</feature>
<dbReference type="Pfam" id="PF02932">
    <property type="entry name" value="Neur_chan_memb"/>
    <property type="match status" value="1"/>
</dbReference>
<proteinExistence type="inferred from homology"/>
<dbReference type="AlphaFoldDB" id="A0AA36EWZ8"/>
<evidence type="ECO:0000259" key="18">
    <source>
        <dbReference type="Pfam" id="PF02932"/>
    </source>
</evidence>
<evidence type="ECO:0000313" key="20">
    <source>
        <dbReference type="Proteomes" id="UP001162480"/>
    </source>
</evidence>
<evidence type="ECO:0000256" key="14">
    <source>
        <dbReference type="ARBA" id="ARBA00034099"/>
    </source>
</evidence>
<dbReference type="InterPro" id="IPR018000">
    <property type="entry name" value="Neurotransmitter_ion_chnl_CS"/>
</dbReference>